<reference evidence="2" key="1">
    <citation type="submission" date="2014-01" db="EMBL/GenBank/DDBJ databases">
        <authorList>
            <person name="Brown-Elliot B."/>
            <person name="Wallace R."/>
            <person name="Lenaerts A."/>
            <person name="Ordway D."/>
            <person name="DeGroote M.A."/>
            <person name="Parker T."/>
            <person name="Sizemore C."/>
            <person name="Tallon L.J."/>
            <person name="Sadzewicz L.K."/>
            <person name="Sengamalay N."/>
            <person name="Fraser C.M."/>
            <person name="Hine E."/>
            <person name="Shefchek K.A."/>
            <person name="Das S.P."/>
            <person name="Tettelin H."/>
        </authorList>
    </citation>
    <scope>NUCLEOTIDE SEQUENCE [LARGE SCALE GENOMIC DNA]</scope>
    <source>
        <strain evidence="2">4042</strain>
    </source>
</reference>
<evidence type="ECO:0000313" key="2">
    <source>
        <dbReference type="EMBL" id="EUA56827.1"/>
    </source>
</evidence>
<evidence type="ECO:0000259" key="1">
    <source>
        <dbReference type="Pfam" id="PF05050"/>
    </source>
</evidence>
<dbReference type="GO" id="GO:0032259">
    <property type="term" value="P:methylation"/>
    <property type="evidence" value="ECO:0007669"/>
    <property type="project" value="UniProtKB-KW"/>
</dbReference>
<sequence>MAAAVSDRDGELPLFVGSAYDSGLTTTVARLGRHFRFREQERVRAAMLGSLVTREELASARLIKIDVEGAEDRVLAGLLVSLDILAPEAELVVEVMPRWWSDPQLRPIDVLQPFLERGFHVYQLPCNYWPWRYLWPRSVGAPQRLRDLAALDRRGRLDLVLSRFDADTL</sequence>
<protein>
    <submittedName>
        <fullName evidence="2">Methyltransferase, FkbM family domain protein</fullName>
    </submittedName>
</protein>
<organism evidence="2">
    <name type="scientific">Mycobacterium xenopi 4042</name>
    <dbReference type="NCBI Taxonomy" id="1299334"/>
    <lineage>
        <taxon>Bacteria</taxon>
        <taxon>Bacillati</taxon>
        <taxon>Actinomycetota</taxon>
        <taxon>Actinomycetes</taxon>
        <taxon>Mycobacteriales</taxon>
        <taxon>Mycobacteriaceae</taxon>
        <taxon>Mycobacterium</taxon>
    </lineage>
</organism>
<comment type="caution">
    <text evidence="2">The sequence shown here is derived from an EMBL/GenBank/DDBJ whole genome shotgun (WGS) entry which is preliminary data.</text>
</comment>
<dbReference type="GO" id="GO:0008168">
    <property type="term" value="F:methyltransferase activity"/>
    <property type="evidence" value="ECO:0007669"/>
    <property type="project" value="UniProtKB-KW"/>
</dbReference>
<proteinExistence type="predicted"/>
<keyword evidence="2" id="KW-0489">Methyltransferase</keyword>
<gene>
    <name evidence="2" type="ORF">I553_8881</name>
</gene>
<dbReference type="InterPro" id="IPR006342">
    <property type="entry name" value="FkbM_mtfrase"/>
</dbReference>
<keyword evidence="2" id="KW-0808">Transferase</keyword>
<accession>X8CKD4</accession>
<dbReference type="InterPro" id="IPR029063">
    <property type="entry name" value="SAM-dependent_MTases_sf"/>
</dbReference>
<dbReference type="NCBIfam" id="TIGR01444">
    <property type="entry name" value="fkbM_fam"/>
    <property type="match status" value="1"/>
</dbReference>
<dbReference type="Gene3D" id="3.40.50.150">
    <property type="entry name" value="Vaccinia Virus protein VP39"/>
    <property type="match status" value="1"/>
</dbReference>
<dbReference type="EMBL" id="JAOB01000029">
    <property type="protein sequence ID" value="EUA56827.1"/>
    <property type="molecule type" value="Genomic_DNA"/>
</dbReference>
<name>X8CKD4_MYCXE</name>
<dbReference type="Pfam" id="PF05050">
    <property type="entry name" value="Methyltransf_21"/>
    <property type="match status" value="1"/>
</dbReference>
<dbReference type="AlphaFoldDB" id="X8CKD4"/>
<dbReference type="SUPFAM" id="SSF53335">
    <property type="entry name" value="S-adenosyl-L-methionine-dependent methyltransferases"/>
    <property type="match status" value="1"/>
</dbReference>
<feature type="domain" description="Methyltransferase FkbM" evidence="1">
    <location>
        <begin position="4"/>
        <end position="119"/>
    </location>
</feature>
<dbReference type="PATRIC" id="fig|1299334.3.peg.2965"/>